<dbReference type="SFLD" id="SFLDS00019">
    <property type="entry name" value="Glutathione_Transferase_(cytos"/>
    <property type="match status" value="1"/>
</dbReference>
<evidence type="ECO:0000313" key="5">
    <source>
        <dbReference type="Proteomes" id="UP001499951"/>
    </source>
</evidence>
<dbReference type="PROSITE" id="PS50405">
    <property type="entry name" value="GST_CTER"/>
    <property type="match status" value="1"/>
</dbReference>
<dbReference type="SUPFAM" id="SSF47616">
    <property type="entry name" value="GST C-terminal domain-like"/>
    <property type="match status" value="1"/>
</dbReference>
<feature type="domain" description="GST C-terminal" evidence="3">
    <location>
        <begin position="88"/>
        <end position="211"/>
    </location>
</feature>
<comment type="caution">
    <text evidence="4">The sequence shown here is derived from an EMBL/GenBank/DDBJ whole genome shotgun (WGS) entry which is preliminary data.</text>
</comment>
<dbReference type="Proteomes" id="UP001499951">
    <property type="component" value="Unassembled WGS sequence"/>
</dbReference>
<proteinExistence type="inferred from homology"/>
<dbReference type="InterPro" id="IPR040079">
    <property type="entry name" value="Glutathione_S-Trfase"/>
</dbReference>
<accession>A0ABN1FBN0</accession>
<protein>
    <submittedName>
        <fullName evidence="4">Glutathione S-transferase family protein</fullName>
    </submittedName>
</protein>
<dbReference type="PANTHER" id="PTHR44051">
    <property type="entry name" value="GLUTATHIONE S-TRANSFERASE-RELATED"/>
    <property type="match status" value="1"/>
</dbReference>
<evidence type="ECO:0000259" key="2">
    <source>
        <dbReference type="PROSITE" id="PS50404"/>
    </source>
</evidence>
<reference evidence="4 5" key="1">
    <citation type="journal article" date="2019" name="Int. J. Syst. Evol. Microbiol.">
        <title>The Global Catalogue of Microorganisms (GCM) 10K type strain sequencing project: providing services to taxonomists for standard genome sequencing and annotation.</title>
        <authorList>
            <consortium name="The Broad Institute Genomics Platform"/>
            <consortium name="The Broad Institute Genome Sequencing Center for Infectious Disease"/>
            <person name="Wu L."/>
            <person name="Ma J."/>
        </authorList>
    </citation>
    <scope>NUCLEOTIDE SEQUENCE [LARGE SCALE GENOMIC DNA]</scope>
    <source>
        <strain evidence="4 5">JCM 15089</strain>
    </source>
</reference>
<comment type="similarity">
    <text evidence="1">Belongs to the GST superfamily.</text>
</comment>
<evidence type="ECO:0000313" key="4">
    <source>
        <dbReference type="EMBL" id="GAA0586992.1"/>
    </source>
</evidence>
<dbReference type="SFLD" id="SFLDG00358">
    <property type="entry name" value="Main_(cytGST)"/>
    <property type="match status" value="1"/>
</dbReference>
<dbReference type="RefSeq" id="WP_166937402.1">
    <property type="nucleotide sequence ID" value="NZ_BAAADD010000013.1"/>
</dbReference>
<dbReference type="PROSITE" id="PS50404">
    <property type="entry name" value="GST_NTER"/>
    <property type="match status" value="1"/>
</dbReference>
<name>A0ABN1FBN0_9PROT</name>
<sequence length="211" mass="23334">MTYILYGDKGSGAFCVEAALAEAGAPMEFRAISLEADEQKSESFLALNPSGKIPALQLPEGGIVTETAALLVLIAERHPEANLLPAPGTPDRGQALRWIAFMASEIYPIVEIADYPERFFADHKSAAILGLAAKRRIRARLQIVEEAVKGPWFLGETFSALDIYAVMFSRWREARENGWRDEYLPKICAMAEALKQRPALTAVFEKYFPNG</sequence>
<evidence type="ECO:0000259" key="3">
    <source>
        <dbReference type="PROSITE" id="PS50405"/>
    </source>
</evidence>
<dbReference type="InterPro" id="IPR010987">
    <property type="entry name" value="Glutathione-S-Trfase_C-like"/>
</dbReference>
<dbReference type="Gene3D" id="3.40.30.10">
    <property type="entry name" value="Glutaredoxin"/>
    <property type="match status" value="1"/>
</dbReference>
<gene>
    <name evidence="4" type="ORF">GCM10008942_40020</name>
</gene>
<evidence type="ECO:0000256" key="1">
    <source>
        <dbReference type="RuleBase" id="RU003494"/>
    </source>
</evidence>
<dbReference type="InterPro" id="IPR036249">
    <property type="entry name" value="Thioredoxin-like_sf"/>
</dbReference>
<dbReference type="InterPro" id="IPR004046">
    <property type="entry name" value="GST_C"/>
</dbReference>
<dbReference type="EMBL" id="BAAADD010000013">
    <property type="protein sequence ID" value="GAA0586992.1"/>
    <property type="molecule type" value="Genomic_DNA"/>
</dbReference>
<keyword evidence="5" id="KW-1185">Reference proteome</keyword>
<dbReference type="Pfam" id="PF02798">
    <property type="entry name" value="GST_N"/>
    <property type="match status" value="1"/>
</dbReference>
<dbReference type="Gene3D" id="1.20.1050.10">
    <property type="match status" value="1"/>
</dbReference>
<dbReference type="PANTHER" id="PTHR44051:SF8">
    <property type="entry name" value="GLUTATHIONE S-TRANSFERASE GSTA"/>
    <property type="match status" value="1"/>
</dbReference>
<dbReference type="InterPro" id="IPR004045">
    <property type="entry name" value="Glutathione_S-Trfase_N"/>
</dbReference>
<dbReference type="InterPro" id="IPR036282">
    <property type="entry name" value="Glutathione-S-Trfase_C_sf"/>
</dbReference>
<feature type="domain" description="GST N-terminal" evidence="2">
    <location>
        <begin position="1"/>
        <end position="82"/>
    </location>
</feature>
<dbReference type="SUPFAM" id="SSF52833">
    <property type="entry name" value="Thioredoxin-like"/>
    <property type="match status" value="1"/>
</dbReference>
<organism evidence="4 5">
    <name type="scientific">Rhizomicrobium electricum</name>
    <dbReference type="NCBI Taxonomy" id="480070"/>
    <lineage>
        <taxon>Bacteria</taxon>
        <taxon>Pseudomonadati</taxon>
        <taxon>Pseudomonadota</taxon>
        <taxon>Alphaproteobacteria</taxon>
        <taxon>Micropepsales</taxon>
        <taxon>Micropepsaceae</taxon>
        <taxon>Rhizomicrobium</taxon>
    </lineage>
</organism>
<dbReference type="CDD" id="cd03057">
    <property type="entry name" value="GST_N_Beta"/>
    <property type="match status" value="1"/>
</dbReference>
<dbReference type="Pfam" id="PF00043">
    <property type="entry name" value="GST_C"/>
    <property type="match status" value="1"/>
</dbReference>